<evidence type="ECO:0000313" key="3">
    <source>
        <dbReference type="Proteomes" id="UP001177140"/>
    </source>
</evidence>
<evidence type="ECO:0000313" key="2">
    <source>
        <dbReference type="EMBL" id="MCL7032450.1"/>
    </source>
</evidence>
<dbReference type="Proteomes" id="UP001177140">
    <property type="component" value="Unassembled WGS sequence"/>
</dbReference>
<dbReference type="EMBL" id="JAJJMA010123617">
    <property type="protein sequence ID" value="MCL7032450.1"/>
    <property type="molecule type" value="Genomic_DNA"/>
</dbReference>
<dbReference type="AlphaFoldDB" id="A0AA41V2V7"/>
<name>A0AA41V2V7_PAPNU</name>
<dbReference type="InterPro" id="IPR040361">
    <property type="entry name" value="TPD1"/>
</dbReference>
<keyword evidence="3" id="KW-1185">Reference proteome</keyword>
<organism evidence="2 3">
    <name type="scientific">Papaver nudicaule</name>
    <name type="common">Iceland poppy</name>
    <dbReference type="NCBI Taxonomy" id="74823"/>
    <lineage>
        <taxon>Eukaryota</taxon>
        <taxon>Viridiplantae</taxon>
        <taxon>Streptophyta</taxon>
        <taxon>Embryophyta</taxon>
        <taxon>Tracheophyta</taxon>
        <taxon>Spermatophyta</taxon>
        <taxon>Magnoliopsida</taxon>
        <taxon>Ranunculales</taxon>
        <taxon>Papaveraceae</taxon>
        <taxon>Papaveroideae</taxon>
        <taxon>Papaver</taxon>
    </lineage>
</organism>
<dbReference type="PANTHER" id="PTHR33184">
    <property type="entry name" value="PROTEIN TAPETUM DETERMINANT 1-LIKE-RELATED"/>
    <property type="match status" value="1"/>
</dbReference>
<dbReference type="Pfam" id="PF24068">
    <property type="entry name" value="TPD1_C"/>
    <property type="match status" value="1"/>
</dbReference>
<protein>
    <submittedName>
        <fullName evidence="2">Uncharacterized protein</fullName>
    </submittedName>
</protein>
<keyword evidence="1" id="KW-0732">Signal</keyword>
<dbReference type="PANTHER" id="PTHR33184:SF67">
    <property type="entry name" value="PROTEIN TAPETUM DETERMINANT 1"/>
    <property type="match status" value="1"/>
</dbReference>
<gene>
    <name evidence="2" type="ORF">MKW94_002947</name>
</gene>
<sequence length="139" mass="15490">MLVVNNRQLSSTSLPGVNSTNHPVCPGHHRHHHRRGHRGMMCPTYIVEVSQGLVDPLPSGIPHHLVQICNICGSGRNRTAYDIHLNCGWFASAELINPCQFRRLSFNDCLVNDGRRLEPGSCVSQPSMTLVSSIEREKE</sequence>
<dbReference type="GO" id="GO:0001709">
    <property type="term" value="P:cell fate determination"/>
    <property type="evidence" value="ECO:0007669"/>
    <property type="project" value="TreeGrafter"/>
</dbReference>
<evidence type="ECO:0000256" key="1">
    <source>
        <dbReference type="ARBA" id="ARBA00022729"/>
    </source>
</evidence>
<proteinExistence type="predicted"/>
<reference evidence="2" key="1">
    <citation type="submission" date="2022-03" db="EMBL/GenBank/DDBJ databases">
        <title>A functionally conserved STORR gene fusion in Papaver species that diverged 16.8 million years ago.</title>
        <authorList>
            <person name="Catania T."/>
        </authorList>
    </citation>
    <scope>NUCLEOTIDE SEQUENCE</scope>
    <source>
        <strain evidence="2">S-191538</strain>
    </source>
</reference>
<comment type="caution">
    <text evidence="2">The sequence shown here is derived from an EMBL/GenBank/DDBJ whole genome shotgun (WGS) entry which is preliminary data.</text>
</comment>
<accession>A0AA41V2V7</accession>